<gene>
    <name evidence="6" type="ORF">EUX98_g8706</name>
</gene>
<keyword evidence="7" id="KW-1185">Reference proteome</keyword>
<dbReference type="OrthoDB" id="418595at2759"/>
<dbReference type="PANTHER" id="PTHR48108">
    <property type="entry name" value="CBS DOMAIN-CONTAINING PROTEIN CBSX2, CHLOROPLASTIC"/>
    <property type="match status" value="1"/>
</dbReference>
<dbReference type="Pfam" id="PF00571">
    <property type="entry name" value="CBS"/>
    <property type="match status" value="3"/>
</dbReference>
<dbReference type="Proteomes" id="UP000308730">
    <property type="component" value="Unassembled WGS sequence"/>
</dbReference>
<feature type="coiled-coil region" evidence="3">
    <location>
        <begin position="400"/>
        <end position="434"/>
    </location>
</feature>
<reference evidence="6 7" key="1">
    <citation type="submission" date="2019-02" db="EMBL/GenBank/DDBJ databases">
        <title>Genome sequencing of the rare red list fungi Antrodiella citrinella (Flaviporus citrinellus).</title>
        <authorList>
            <person name="Buettner E."/>
            <person name="Kellner H."/>
        </authorList>
    </citation>
    <scope>NUCLEOTIDE SEQUENCE [LARGE SCALE GENOMIC DNA]</scope>
    <source>
        <strain evidence="6 7">DSM 108506</strain>
    </source>
</reference>
<dbReference type="EMBL" id="SGPM01000521">
    <property type="protein sequence ID" value="THH19795.1"/>
    <property type="molecule type" value="Genomic_DNA"/>
</dbReference>
<evidence type="ECO:0000256" key="2">
    <source>
        <dbReference type="PROSITE-ProRule" id="PRU00703"/>
    </source>
</evidence>
<dbReference type="InterPro" id="IPR000644">
    <property type="entry name" value="CBS_dom"/>
</dbReference>
<keyword evidence="2" id="KW-0129">CBS domain</keyword>
<organism evidence="6 7">
    <name type="scientific">Antrodiella citrinella</name>
    <dbReference type="NCBI Taxonomy" id="2447956"/>
    <lineage>
        <taxon>Eukaryota</taxon>
        <taxon>Fungi</taxon>
        <taxon>Dikarya</taxon>
        <taxon>Basidiomycota</taxon>
        <taxon>Agaricomycotina</taxon>
        <taxon>Agaricomycetes</taxon>
        <taxon>Polyporales</taxon>
        <taxon>Steccherinaceae</taxon>
        <taxon>Antrodiella</taxon>
    </lineage>
</organism>
<evidence type="ECO:0000256" key="4">
    <source>
        <dbReference type="SAM" id="MobiDB-lite"/>
    </source>
</evidence>
<dbReference type="SMART" id="SM00116">
    <property type="entry name" value="CBS"/>
    <property type="match status" value="3"/>
</dbReference>
<accession>A0A4S4M4A1</accession>
<keyword evidence="1" id="KW-0677">Repeat</keyword>
<keyword evidence="3" id="KW-0175">Coiled coil</keyword>
<feature type="domain" description="CBS" evidence="5">
    <location>
        <begin position="273"/>
        <end position="335"/>
    </location>
</feature>
<sequence length="453" mass="50116">MSAGVGTASCAADTRRRQANEDEVIRKKIESDLLRKRHTSASHHPCPKHDSKPNGMQSPASSQKPRPALIVPEYITVTEASQRFAAHNTECALVVDDEDGLSGMFTAKDLAYRVVAEGLEPRDTPVSQIMTRNPVVAKETTSAMEILRLMVKNQYRHLPVCDRNQDIVGLLDIAQVFYAALSELEDAEAHRGSSLQPDCEKDSSTSTPAQTLVSDLITPLNARATVGPKTPVSEVAKLMKACQTTSVCVVVSHARDPRERTRAIEDRGVVRVMTPHPDTAPPTKVVQDALEMMHHGEYTNLPVVEENGRVVGVVDMLKLAEAVLEQTSHMRAIDEDDSSLSRTYEARGREYADAMVQCVLGTEDHLAEEGKDLIIAQLMSRLEKQAMQSARDKVRMLTRMARQGMEIADTKEKVARLEKELGDSTKQRERLLETVRTVHRATRKHGNAMLFAA</sequence>
<dbReference type="InterPro" id="IPR046342">
    <property type="entry name" value="CBS_dom_sf"/>
</dbReference>
<feature type="compositionally biased region" description="Basic and acidic residues" evidence="4">
    <location>
        <begin position="13"/>
        <end position="34"/>
    </location>
</feature>
<dbReference type="PANTHER" id="PTHR48108:SF26">
    <property type="entry name" value="CBS DOMAIN-CONTAINING PROTEIN DDB_G0289609"/>
    <property type="match status" value="1"/>
</dbReference>
<dbReference type="Gene3D" id="3.10.580.10">
    <property type="entry name" value="CBS-domain"/>
    <property type="match status" value="2"/>
</dbReference>
<evidence type="ECO:0000313" key="6">
    <source>
        <dbReference type="EMBL" id="THH19795.1"/>
    </source>
</evidence>
<dbReference type="PROSITE" id="PS51371">
    <property type="entry name" value="CBS"/>
    <property type="match status" value="3"/>
</dbReference>
<proteinExistence type="predicted"/>
<dbReference type="InterPro" id="IPR051462">
    <property type="entry name" value="CBS_domain-containing"/>
</dbReference>
<evidence type="ECO:0000256" key="1">
    <source>
        <dbReference type="ARBA" id="ARBA00022737"/>
    </source>
</evidence>
<feature type="region of interest" description="Disordered" evidence="4">
    <location>
        <begin position="1"/>
        <end position="66"/>
    </location>
</feature>
<feature type="domain" description="CBS" evidence="5">
    <location>
        <begin position="130"/>
        <end position="187"/>
    </location>
</feature>
<evidence type="ECO:0000256" key="3">
    <source>
        <dbReference type="SAM" id="Coils"/>
    </source>
</evidence>
<feature type="domain" description="CBS" evidence="5">
    <location>
        <begin position="63"/>
        <end position="124"/>
    </location>
</feature>
<feature type="compositionally biased region" description="Polar residues" evidence="4">
    <location>
        <begin position="54"/>
        <end position="64"/>
    </location>
</feature>
<dbReference type="AlphaFoldDB" id="A0A4S4M4A1"/>
<name>A0A4S4M4A1_9APHY</name>
<evidence type="ECO:0000313" key="7">
    <source>
        <dbReference type="Proteomes" id="UP000308730"/>
    </source>
</evidence>
<evidence type="ECO:0000259" key="5">
    <source>
        <dbReference type="PROSITE" id="PS51371"/>
    </source>
</evidence>
<protein>
    <recommendedName>
        <fullName evidence="5">CBS domain-containing protein</fullName>
    </recommendedName>
</protein>
<dbReference type="SUPFAM" id="SSF54631">
    <property type="entry name" value="CBS-domain pair"/>
    <property type="match status" value="2"/>
</dbReference>
<comment type="caution">
    <text evidence="6">The sequence shown here is derived from an EMBL/GenBank/DDBJ whole genome shotgun (WGS) entry which is preliminary data.</text>
</comment>